<dbReference type="Pfam" id="PF05569">
    <property type="entry name" value="Peptidase_M56"/>
    <property type="match status" value="1"/>
</dbReference>
<evidence type="ECO:0000313" key="2">
    <source>
        <dbReference type="EMBL" id="QQL45506.1"/>
    </source>
</evidence>
<dbReference type="InterPro" id="IPR052173">
    <property type="entry name" value="Beta-lactam_resp_regulator"/>
</dbReference>
<dbReference type="PANTHER" id="PTHR34978">
    <property type="entry name" value="POSSIBLE SENSOR-TRANSDUCER PROTEIN BLAR"/>
    <property type="match status" value="1"/>
</dbReference>
<feature type="domain" description="Peptidase M56" evidence="1">
    <location>
        <begin position="110"/>
        <end position="272"/>
    </location>
</feature>
<dbReference type="InterPro" id="IPR008756">
    <property type="entry name" value="Peptidase_M56"/>
</dbReference>
<name>A0A6B3LB59_9BACT</name>
<dbReference type="PANTHER" id="PTHR34978:SF3">
    <property type="entry name" value="SLR0241 PROTEIN"/>
    <property type="match status" value="1"/>
</dbReference>
<evidence type="ECO:0000313" key="3">
    <source>
        <dbReference type="Proteomes" id="UP000475117"/>
    </source>
</evidence>
<dbReference type="SUPFAM" id="SSF49899">
    <property type="entry name" value="Concanavalin A-like lectins/glucanases"/>
    <property type="match status" value="1"/>
</dbReference>
<gene>
    <name evidence="2" type="ORF">G3M56_002640</name>
</gene>
<dbReference type="KEGG" id="soa:G3M56_002640"/>
<protein>
    <recommendedName>
        <fullName evidence="1">Peptidase M56 domain-containing protein</fullName>
    </recommendedName>
</protein>
<dbReference type="InterPro" id="IPR013320">
    <property type="entry name" value="ConA-like_dom_sf"/>
</dbReference>
<dbReference type="CDD" id="cd07341">
    <property type="entry name" value="M56_BlaR1_MecR1_like"/>
    <property type="match status" value="1"/>
</dbReference>
<organism evidence="2 3">
    <name type="scientific">Sulfuriroseicoccus oceanibius</name>
    <dbReference type="NCBI Taxonomy" id="2707525"/>
    <lineage>
        <taxon>Bacteria</taxon>
        <taxon>Pseudomonadati</taxon>
        <taxon>Verrucomicrobiota</taxon>
        <taxon>Verrucomicrobiia</taxon>
        <taxon>Verrucomicrobiales</taxon>
        <taxon>Verrucomicrobiaceae</taxon>
        <taxon>Sulfuriroseicoccus</taxon>
    </lineage>
</organism>
<dbReference type="Gene3D" id="2.60.120.200">
    <property type="match status" value="1"/>
</dbReference>
<reference evidence="2 3" key="1">
    <citation type="submission" date="2020-12" db="EMBL/GenBank/DDBJ databases">
        <title>Sulforoseuscoccus oceanibium gen. nov., sp. nov., a representative of the phylum Verrucomicrobia with special cytoplasmic membrane, and proposal of Sulforoseuscoccusaceae fam. nov.</title>
        <authorList>
            <person name="Xi F."/>
        </authorList>
    </citation>
    <scope>NUCLEOTIDE SEQUENCE [LARGE SCALE GENOMIC DNA]</scope>
    <source>
        <strain evidence="2 3">T37</strain>
    </source>
</reference>
<evidence type="ECO:0000259" key="1">
    <source>
        <dbReference type="Pfam" id="PF05569"/>
    </source>
</evidence>
<dbReference type="Pfam" id="PF13385">
    <property type="entry name" value="Laminin_G_3"/>
    <property type="match status" value="1"/>
</dbReference>
<dbReference type="Proteomes" id="UP000475117">
    <property type="component" value="Chromosome"/>
</dbReference>
<keyword evidence="3" id="KW-1185">Reference proteome</keyword>
<dbReference type="AlphaFoldDB" id="A0A6B3LB59"/>
<dbReference type="EMBL" id="CP066776">
    <property type="protein sequence ID" value="QQL45506.1"/>
    <property type="molecule type" value="Genomic_DNA"/>
</dbReference>
<dbReference type="RefSeq" id="WP_164363063.1">
    <property type="nucleotide sequence ID" value="NZ_CP066776.1"/>
</dbReference>
<proteinExistence type="predicted"/>
<accession>A0A6B3LB59</accession>
<sequence length="591" mass="64922">MFHWLVIVALKACLVLSMLLGGVLLTRRTASSVVSLVIAAVLLSLPFLDVAGGWIGAWHWQVPELASTGAFSRELPAFESLQMAGQVPAGVVDRSDYAGESERGIVFWGLTLWGMGAVTVLALRLWRMLNVRLRYARSEPLAPEHPLVARLAAVADRVGVEQVPWLLMNPAIRGPQTSGILRSYILVPAGFDRLGNEAQEMILCHELAHVRRGDVLVRLMLEVVLVLFWFHPLVWLALRRYDLETEKACDDAVLDAGYSAAAYSEALLMMVKADHSGGAAGGVRKRIESVLNRGKHRLPVSRRSAVGFVTLVLLLLAPVALLAISPYPRVPKFEPLEPEGELRALWRMSLGRGSVLPDWSGNDCHGRVIGAQWVNDPERGACLSFDGVDDHLVLRAPDADWTRRPFTLCIWLKPPVSADGGGLLLKGDNNQVWSSAVGDPKDRFERGERFAEREISLAGDSLPAGWQEMRTFQPGLNPTLNYYNAAFQRSMSPLRAGQWNHLAIVWNPNTAGGADVAMFINGQEVGVDSLFIAKLGGHHDWPTSVWYFARGESPLTSGNHYEGLASDLAVFQRALDSEQVGRVMRGEFGAE</sequence>